<dbReference type="PANTHER" id="PTHR12461">
    <property type="entry name" value="HYPOXIA-INDUCIBLE FACTOR 1 ALPHA INHIBITOR-RELATED"/>
    <property type="match status" value="1"/>
</dbReference>
<dbReference type="Gene3D" id="2.60.120.650">
    <property type="entry name" value="Cupin"/>
    <property type="match status" value="1"/>
</dbReference>
<dbReference type="SMART" id="SM00558">
    <property type="entry name" value="JmjC"/>
    <property type="match status" value="1"/>
</dbReference>
<dbReference type="EMBL" id="BTSY01000001">
    <property type="protein sequence ID" value="GMT10268.1"/>
    <property type="molecule type" value="Genomic_DNA"/>
</dbReference>
<accession>A0AAV5UVM3</accession>
<dbReference type="Pfam" id="PF13621">
    <property type="entry name" value="Cupin_8"/>
    <property type="match status" value="1"/>
</dbReference>
<sequence length="389" mass="44512">TMSFRLSSEDEWKDVHTTVPFVIPKVAQSWPASLWTDHDLIENLPGTYFVRFASRTHDIGKPRFDITCDKYKLTVKEFLDWRTVPSSVLPPIESHWGYMDYLHLVEHESLKPAAAAFHWQSILGQDYSDVEPTVWFGTTGAHSPLHYDTMGWNLHAQIRGSKLWILVPPGGPTVEEAKARHELLGANRNPFENTTVYSDFDVLGDPSILSGIEGVRVFILQPGDVLFVPPLWWHAVCCVDTESAPSTLSFSCNIWLSERPDILNTICEPLTEGWLEVRDEEEDACLDKIMVMIQDFRDLLASESKSTDDDMIKSFRDHIHKLRRNGRQRYDDFQSRYSNLTVTSTSTAAELAKIERALMGLTMVPAFSPIIDRRALRPWDIIDLVKQFF</sequence>
<dbReference type="AlphaFoldDB" id="A0AAV5UVM3"/>
<feature type="non-terminal residue" evidence="5">
    <location>
        <position position="1"/>
    </location>
</feature>
<name>A0AAV5UVM3_9BILA</name>
<dbReference type="GO" id="GO:0005737">
    <property type="term" value="C:cytoplasm"/>
    <property type="evidence" value="ECO:0007669"/>
    <property type="project" value="UniProtKB-SubCell"/>
</dbReference>
<keyword evidence="6" id="KW-1185">Reference proteome</keyword>
<dbReference type="InterPro" id="IPR041667">
    <property type="entry name" value="Cupin_8"/>
</dbReference>
<dbReference type="SUPFAM" id="SSF51197">
    <property type="entry name" value="Clavaminate synthase-like"/>
    <property type="match status" value="1"/>
</dbReference>
<evidence type="ECO:0000313" key="6">
    <source>
        <dbReference type="Proteomes" id="UP001432322"/>
    </source>
</evidence>
<evidence type="ECO:0000259" key="4">
    <source>
        <dbReference type="PROSITE" id="PS51184"/>
    </source>
</evidence>
<comment type="subcellular location">
    <subcellularLocation>
        <location evidence="1">Cytoplasm</location>
    </subcellularLocation>
</comment>
<evidence type="ECO:0000256" key="2">
    <source>
        <dbReference type="ARBA" id="ARBA00022490"/>
    </source>
</evidence>
<feature type="domain" description="JmjC" evidence="4">
    <location>
        <begin position="100"/>
        <end position="271"/>
    </location>
</feature>
<protein>
    <recommendedName>
        <fullName evidence="4">JmjC domain-containing protein</fullName>
    </recommendedName>
</protein>
<dbReference type="PANTHER" id="PTHR12461:SF43">
    <property type="entry name" value="HSPB1-ASSOCIATED PROTEIN 1"/>
    <property type="match status" value="1"/>
</dbReference>
<dbReference type="Proteomes" id="UP001432322">
    <property type="component" value="Unassembled WGS sequence"/>
</dbReference>
<comment type="function">
    <text evidence="3">May play a role in cellular stress response.</text>
</comment>
<dbReference type="InterPro" id="IPR003347">
    <property type="entry name" value="JmjC_dom"/>
</dbReference>
<evidence type="ECO:0000256" key="1">
    <source>
        <dbReference type="ARBA" id="ARBA00004496"/>
    </source>
</evidence>
<organism evidence="5 6">
    <name type="scientific">Pristionchus fissidentatus</name>
    <dbReference type="NCBI Taxonomy" id="1538716"/>
    <lineage>
        <taxon>Eukaryota</taxon>
        <taxon>Metazoa</taxon>
        <taxon>Ecdysozoa</taxon>
        <taxon>Nematoda</taxon>
        <taxon>Chromadorea</taxon>
        <taxon>Rhabditida</taxon>
        <taxon>Rhabditina</taxon>
        <taxon>Diplogasteromorpha</taxon>
        <taxon>Diplogasteroidea</taxon>
        <taxon>Neodiplogasteridae</taxon>
        <taxon>Pristionchus</taxon>
    </lineage>
</organism>
<gene>
    <name evidence="5" type="ORF">PFISCL1PPCAC_1565</name>
</gene>
<evidence type="ECO:0000256" key="3">
    <source>
        <dbReference type="ARBA" id="ARBA00037342"/>
    </source>
</evidence>
<evidence type="ECO:0000313" key="5">
    <source>
        <dbReference type="EMBL" id="GMT10268.1"/>
    </source>
</evidence>
<comment type="caution">
    <text evidence="5">The sequence shown here is derived from an EMBL/GenBank/DDBJ whole genome shotgun (WGS) entry which is preliminary data.</text>
</comment>
<keyword evidence="2" id="KW-0963">Cytoplasm</keyword>
<dbReference type="PROSITE" id="PS51184">
    <property type="entry name" value="JMJC"/>
    <property type="match status" value="1"/>
</dbReference>
<proteinExistence type="predicted"/>
<reference evidence="5" key="1">
    <citation type="submission" date="2023-10" db="EMBL/GenBank/DDBJ databases">
        <title>Genome assembly of Pristionchus species.</title>
        <authorList>
            <person name="Yoshida K."/>
            <person name="Sommer R.J."/>
        </authorList>
    </citation>
    <scope>NUCLEOTIDE SEQUENCE</scope>
    <source>
        <strain evidence="5">RS5133</strain>
    </source>
</reference>